<dbReference type="GO" id="GO:0008713">
    <property type="term" value="F:ADP-heptose-lipopolysaccharide heptosyltransferase activity"/>
    <property type="evidence" value="ECO:0007669"/>
    <property type="project" value="TreeGrafter"/>
</dbReference>
<keyword evidence="2" id="KW-0808">Transferase</keyword>
<protein>
    <submittedName>
        <fullName evidence="3">Glycosyltransferase family 9 protein</fullName>
    </submittedName>
</protein>
<dbReference type="EMBL" id="DRKW01000196">
    <property type="protein sequence ID" value="HEB74253.1"/>
    <property type="molecule type" value="Genomic_DNA"/>
</dbReference>
<dbReference type="PANTHER" id="PTHR30160:SF1">
    <property type="entry name" value="LIPOPOLYSACCHARIDE 1,2-N-ACETYLGLUCOSAMINETRANSFERASE-RELATED"/>
    <property type="match status" value="1"/>
</dbReference>
<evidence type="ECO:0000256" key="2">
    <source>
        <dbReference type="ARBA" id="ARBA00022679"/>
    </source>
</evidence>
<reference evidence="3" key="1">
    <citation type="journal article" date="2020" name="mSystems">
        <title>Genome- and Community-Level Interaction Insights into Carbon Utilization and Element Cycling Functions of Hydrothermarchaeota in Hydrothermal Sediment.</title>
        <authorList>
            <person name="Zhou Z."/>
            <person name="Liu Y."/>
            <person name="Xu W."/>
            <person name="Pan J."/>
            <person name="Luo Z.H."/>
            <person name="Li M."/>
        </authorList>
    </citation>
    <scope>NUCLEOTIDE SEQUENCE [LARGE SCALE GENOMIC DNA]</scope>
    <source>
        <strain evidence="3">HyVt-45</strain>
    </source>
</reference>
<dbReference type="GO" id="GO:0005829">
    <property type="term" value="C:cytosol"/>
    <property type="evidence" value="ECO:0007669"/>
    <property type="project" value="TreeGrafter"/>
</dbReference>
<organism evidence="3">
    <name type="scientific">Desulfofervidus auxilii</name>
    <dbReference type="NCBI Taxonomy" id="1621989"/>
    <lineage>
        <taxon>Bacteria</taxon>
        <taxon>Pseudomonadati</taxon>
        <taxon>Thermodesulfobacteriota</taxon>
        <taxon>Candidatus Desulfofervidia</taxon>
        <taxon>Candidatus Desulfofervidales</taxon>
        <taxon>Candidatus Desulfofervidaceae</taxon>
        <taxon>Candidatus Desulfofervidus</taxon>
    </lineage>
</organism>
<dbReference type="InterPro" id="IPR002201">
    <property type="entry name" value="Glyco_trans_9"/>
</dbReference>
<dbReference type="CDD" id="cd03789">
    <property type="entry name" value="GT9_LPS_heptosyltransferase"/>
    <property type="match status" value="1"/>
</dbReference>
<dbReference type="AlphaFoldDB" id="A0A7V1N378"/>
<gene>
    <name evidence="3" type="ORF">ENJ03_03430</name>
</gene>
<accession>A0A7V1N378</accession>
<dbReference type="Proteomes" id="UP000886268">
    <property type="component" value="Unassembled WGS sequence"/>
</dbReference>
<sequence>MTYIEPLVALFKEKKYPVPKLVAMKKPPFDIEGKYAVFVPGASKNTKKWPREYFLQLAEMTYRKLNIKPVFVDAQPLNIRLSFLIDLGGKTNLRELAYILHGAEFVVSNDTGPAHMAAALSTPLFVIFGSTIPEFGFRPVSEAPVFLFERKLRCRPCSLHGKDRCPRGDLLCLKDIKPEEVFRKIEEFLSWRNL</sequence>
<evidence type="ECO:0000313" key="3">
    <source>
        <dbReference type="EMBL" id="HEB74253.1"/>
    </source>
</evidence>
<dbReference type="InterPro" id="IPR051199">
    <property type="entry name" value="LPS_LOS_Heptosyltrfase"/>
</dbReference>
<dbReference type="SUPFAM" id="SSF53756">
    <property type="entry name" value="UDP-Glycosyltransferase/glycogen phosphorylase"/>
    <property type="match status" value="1"/>
</dbReference>
<dbReference type="GO" id="GO:0009244">
    <property type="term" value="P:lipopolysaccharide core region biosynthetic process"/>
    <property type="evidence" value="ECO:0007669"/>
    <property type="project" value="TreeGrafter"/>
</dbReference>
<dbReference type="Pfam" id="PF01075">
    <property type="entry name" value="Glyco_transf_9"/>
    <property type="match status" value="1"/>
</dbReference>
<keyword evidence="1" id="KW-0328">Glycosyltransferase</keyword>
<name>A0A7V1N378_DESA2</name>
<proteinExistence type="predicted"/>
<dbReference type="PANTHER" id="PTHR30160">
    <property type="entry name" value="TETRAACYLDISACCHARIDE 4'-KINASE-RELATED"/>
    <property type="match status" value="1"/>
</dbReference>
<dbReference type="Gene3D" id="3.40.50.2000">
    <property type="entry name" value="Glycogen Phosphorylase B"/>
    <property type="match status" value="1"/>
</dbReference>
<comment type="caution">
    <text evidence="3">The sequence shown here is derived from an EMBL/GenBank/DDBJ whole genome shotgun (WGS) entry which is preliminary data.</text>
</comment>
<evidence type="ECO:0000256" key="1">
    <source>
        <dbReference type="ARBA" id="ARBA00022676"/>
    </source>
</evidence>